<evidence type="ECO:0000313" key="3">
    <source>
        <dbReference type="Proteomes" id="UP000237105"/>
    </source>
</evidence>
<sequence length="57" mass="6382">VTNITRRTAKVMLPPSYHPSSMPCDEYRRGKEAESKSRIIKEGKETGGGGVWSQSTW</sequence>
<reference evidence="3" key="1">
    <citation type="submission" date="2016-06" db="EMBL/GenBank/DDBJ databases">
        <title>Parallel loss of symbiosis genes in relatives of nitrogen-fixing non-legume Parasponia.</title>
        <authorList>
            <person name="Van Velzen R."/>
            <person name="Holmer R."/>
            <person name="Bu F."/>
            <person name="Rutten L."/>
            <person name="Van Zeijl A."/>
            <person name="Liu W."/>
            <person name="Santuari L."/>
            <person name="Cao Q."/>
            <person name="Sharma T."/>
            <person name="Shen D."/>
            <person name="Roswanjaya Y."/>
            <person name="Wardhani T."/>
            <person name="Kalhor M.S."/>
            <person name="Jansen J."/>
            <person name="Van den Hoogen J."/>
            <person name="Gungor B."/>
            <person name="Hartog M."/>
            <person name="Hontelez J."/>
            <person name="Verver J."/>
            <person name="Yang W.-C."/>
            <person name="Schijlen E."/>
            <person name="Repin R."/>
            <person name="Schilthuizen M."/>
            <person name="Schranz E."/>
            <person name="Heidstra R."/>
            <person name="Miyata K."/>
            <person name="Fedorova E."/>
            <person name="Kohlen W."/>
            <person name="Bisseling T."/>
            <person name="Smit S."/>
            <person name="Geurts R."/>
        </authorList>
    </citation>
    <scope>NUCLEOTIDE SEQUENCE [LARGE SCALE GENOMIC DNA]</scope>
    <source>
        <strain evidence="3">cv. WU1-14</strain>
    </source>
</reference>
<organism evidence="2 3">
    <name type="scientific">Parasponia andersonii</name>
    <name type="common">Sponia andersonii</name>
    <dbReference type="NCBI Taxonomy" id="3476"/>
    <lineage>
        <taxon>Eukaryota</taxon>
        <taxon>Viridiplantae</taxon>
        <taxon>Streptophyta</taxon>
        <taxon>Embryophyta</taxon>
        <taxon>Tracheophyta</taxon>
        <taxon>Spermatophyta</taxon>
        <taxon>Magnoliopsida</taxon>
        <taxon>eudicotyledons</taxon>
        <taxon>Gunneridae</taxon>
        <taxon>Pentapetalae</taxon>
        <taxon>rosids</taxon>
        <taxon>fabids</taxon>
        <taxon>Rosales</taxon>
        <taxon>Cannabaceae</taxon>
        <taxon>Parasponia</taxon>
    </lineage>
</organism>
<evidence type="ECO:0000313" key="2">
    <source>
        <dbReference type="EMBL" id="PON53201.1"/>
    </source>
</evidence>
<dbReference type="AlphaFoldDB" id="A0A2P5BWR6"/>
<accession>A0A2P5BWR6</accession>
<dbReference type="Proteomes" id="UP000237105">
    <property type="component" value="Unassembled WGS sequence"/>
</dbReference>
<name>A0A2P5BWR6_PARAD</name>
<gene>
    <name evidence="2" type="ORF">PanWU01x14_204320</name>
</gene>
<dbReference type="EMBL" id="JXTB01000210">
    <property type="protein sequence ID" value="PON53201.1"/>
    <property type="molecule type" value="Genomic_DNA"/>
</dbReference>
<protein>
    <submittedName>
        <fullName evidence="2">Uncharacterized protein</fullName>
    </submittedName>
</protein>
<proteinExistence type="predicted"/>
<feature type="region of interest" description="Disordered" evidence="1">
    <location>
        <begin position="1"/>
        <end position="57"/>
    </location>
</feature>
<feature type="compositionally biased region" description="Basic and acidic residues" evidence="1">
    <location>
        <begin position="25"/>
        <end position="45"/>
    </location>
</feature>
<keyword evidence="3" id="KW-1185">Reference proteome</keyword>
<comment type="caution">
    <text evidence="2">The sequence shown here is derived from an EMBL/GenBank/DDBJ whole genome shotgun (WGS) entry which is preliminary data.</text>
</comment>
<evidence type="ECO:0000256" key="1">
    <source>
        <dbReference type="SAM" id="MobiDB-lite"/>
    </source>
</evidence>
<feature type="non-terminal residue" evidence="2">
    <location>
        <position position="1"/>
    </location>
</feature>